<reference evidence="1" key="1">
    <citation type="submission" date="2021-05" db="EMBL/GenBank/DDBJ databases">
        <authorList>
            <person name="Scholz U."/>
            <person name="Mascher M."/>
            <person name="Fiebig A."/>
        </authorList>
    </citation>
    <scope>NUCLEOTIDE SEQUENCE [LARGE SCALE GENOMIC DNA]</scope>
</reference>
<dbReference type="EnsemblPlants" id="AVESA.00010b.r2.7CG0682460.1">
    <property type="protein sequence ID" value="AVESA.00010b.r2.7CG0682460.1.CDS"/>
    <property type="gene ID" value="AVESA.00010b.r2.7CG0682460"/>
</dbReference>
<proteinExistence type="predicted"/>
<organism evidence="1 2">
    <name type="scientific">Avena sativa</name>
    <name type="common">Oat</name>
    <dbReference type="NCBI Taxonomy" id="4498"/>
    <lineage>
        <taxon>Eukaryota</taxon>
        <taxon>Viridiplantae</taxon>
        <taxon>Streptophyta</taxon>
        <taxon>Embryophyta</taxon>
        <taxon>Tracheophyta</taxon>
        <taxon>Spermatophyta</taxon>
        <taxon>Magnoliopsida</taxon>
        <taxon>Liliopsida</taxon>
        <taxon>Poales</taxon>
        <taxon>Poaceae</taxon>
        <taxon>BOP clade</taxon>
        <taxon>Pooideae</taxon>
        <taxon>Poodae</taxon>
        <taxon>Poeae</taxon>
        <taxon>Poeae Chloroplast Group 1 (Aveneae type)</taxon>
        <taxon>Aveninae</taxon>
        <taxon>Avena</taxon>
    </lineage>
</organism>
<keyword evidence="2" id="KW-1185">Reference proteome</keyword>
<sequence>MAVEYSGGARRRWLVDVARWCPSPAQFQAAAALLPPKHHPAIARFVREEDRKRALLSRLLQYSLVHHVLGIPFHQIDICRTIEGKPYLENETLAFRNFNFNTSHQGDYVGIASELLCLVGLDIVCISKPQGETTVEFLKNFSSYLTDHEWNCIDRLGDSVEMLTEFYRYWSLKEAFVKAVGAGVGFGLHRLEFHHVQWSNISVYIDGIESRNWRFCLFKLDEMHLASIAKGHPEDAVNSFKKTLSNVLVEEEEFYAALETPEEAFTLHTVEQLTHTKVAG</sequence>
<accession>A0ACD6A529</accession>
<protein>
    <submittedName>
        <fullName evidence="1">Uncharacterized protein</fullName>
    </submittedName>
</protein>
<evidence type="ECO:0000313" key="1">
    <source>
        <dbReference type="EnsemblPlants" id="AVESA.00010b.r2.7CG0682460.1.CDS"/>
    </source>
</evidence>
<evidence type="ECO:0000313" key="2">
    <source>
        <dbReference type="Proteomes" id="UP001732700"/>
    </source>
</evidence>
<dbReference type="Proteomes" id="UP001732700">
    <property type="component" value="Chromosome 7C"/>
</dbReference>
<reference evidence="1" key="2">
    <citation type="submission" date="2025-09" db="UniProtKB">
        <authorList>
            <consortium name="EnsemblPlants"/>
        </authorList>
    </citation>
    <scope>IDENTIFICATION</scope>
</reference>
<name>A0ACD6A529_AVESA</name>